<proteinExistence type="predicted"/>
<accession>A0ABR3JY95</accession>
<name>A0ABR3JY95_9AGAR</name>
<organism evidence="1 2">
    <name type="scientific">Hohenbuehelia grisea</name>
    <dbReference type="NCBI Taxonomy" id="104357"/>
    <lineage>
        <taxon>Eukaryota</taxon>
        <taxon>Fungi</taxon>
        <taxon>Dikarya</taxon>
        <taxon>Basidiomycota</taxon>
        <taxon>Agaricomycotina</taxon>
        <taxon>Agaricomycetes</taxon>
        <taxon>Agaricomycetidae</taxon>
        <taxon>Agaricales</taxon>
        <taxon>Pleurotineae</taxon>
        <taxon>Pleurotaceae</taxon>
        <taxon>Hohenbuehelia</taxon>
    </lineage>
</organism>
<dbReference type="EMBL" id="JASNQZ010000001">
    <property type="protein sequence ID" value="KAL0960390.1"/>
    <property type="molecule type" value="Genomic_DNA"/>
</dbReference>
<evidence type="ECO:0000313" key="2">
    <source>
        <dbReference type="Proteomes" id="UP001556367"/>
    </source>
</evidence>
<dbReference type="Proteomes" id="UP001556367">
    <property type="component" value="Unassembled WGS sequence"/>
</dbReference>
<sequence length="113" mass="12170">MDLMHNVKGSSLPPFFLAHNSMSFLLLEVSQPSPAHGASLNVVHALAQYVASTTNPGVERIRSRTALLNLNDLGGMSELEMGGIAGECMCVGRWRGGERGAESQPVDRRLVHD</sequence>
<keyword evidence="2" id="KW-1185">Reference proteome</keyword>
<evidence type="ECO:0000313" key="1">
    <source>
        <dbReference type="EMBL" id="KAL0960390.1"/>
    </source>
</evidence>
<gene>
    <name evidence="1" type="ORF">HGRIS_005431</name>
</gene>
<comment type="caution">
    <text evidence="1">The sequence shown here is derived from an EMBL/GenBank/DDBJ whole genome shotgun (WGS) entry which is preliminary data.</text>
</comment>
<reference evidence="2" key="1">
    <citation type="submission" date="2024-06" db="EMBL/GenBank/DDBJ databases">
        <title>Multi-omics analyses provide insights into the biosynthesis of the anticancer antibiotic pleurotin in Hohenbuehelia grisea.</title>
        <authorList>
            <person name="Weaver J.A."/>
            <person name="Alberti F."/>
        </authorList>
    </citation>
    <scope>NUCLEOTIDE SEQUENCE [LARGE SCALE GENOMIC DNA]</scope>
    <source>
        <strain evidence="2">T-177</strain>
    </source>
</reference>
<protein>
    <submittedName>
        <fullName evidence="1">Uncharacterized protein</fullName>
    </submittedName>
</protein>